<keyword evidence="2" id="KW-1185">Reference proteome</keyword>
<name>A0ABT4QHJ1_9BACL</name>
<comment type="caution">
    <text evidence="1">The sequence shown here is derived from an EMBL/GenBank/DDBJ whole genome shotgun (WGS) entry which is preliminary data.</text>
</comment>
<protein>
    <submittedName>
        <fullName evidence="1">Uncharacterized protein</fullName>
    </submittedName>
</protein>
<dbReference type="EMBL" id="JAQAGZ010000023">
    <property type="protein sequence ID" value="MCZ8516326.1"/>
    <property type="molecule type" value="Genomic_DNA"/>
</dbReference>
<evidence type="ECO:0000313" key="2">
    <source>
        <dbReference type="Proteomes" id="UP001527882"/>
    </source>
</evidence>
<gene>
    <name evidence="1" type="ORF">O9H85_28830</name>
</gene>
<evidence type="ECO:0000313" key="1">
    <source>
        <dbReference type="EMBL" id="MCZ8516326.1"/>
    </source>
</evidence>
<sequence length="103" mass="12018">MSTDGDNKSPAQLTEEILGLIEQFDHNMMTKALAHSHQIITETERLARESGKSDEIKWEFEYVKSNFDEMEQLFKAKAYDKITDRITFINVYNKITVQNKSKD</sequence>
<dbReference type="RefSeq" id="WP_269884860.1">
    <property type="nucleotide sequence ID" value="NZ_JAQAGZ010000023.1"/>
</dbReference>
<accession>A0ABT4QHJ1</accession>
<organism evidence="1 2">
    <name type="scientific">Paenibacillus gyeongsangnamensis</name>
    <dbReference type="NCBI Taxonomy" id="3388067"/>
    <lineage>
        <taxon>Bacteria</taxon>
        <taxon>Bacillati</taxon>
        <taxon>Bacillota</taxon>
        <taxon>Bacilli</taxon>
        <taxon>Bacillales</taxon>
        <taxon>Paenibacillaceae</taxon>
        <taxon>Paenibacillus</taxon>
    </lineage>
</organism>
<reference evidence="1 2" key="1">
    <citation type="submission" date="2022-12" db="EMBL/GenBank/DDBJ databases">
        <title>Draft genome sequence of Paenibacillus sp. dW9.</title>
        <authorList>
            <person name="Choi E.-W."/>
            <person name="Kim D.-U."/>
        </authorList>
    </citation>
    <scope>NUCLEOTIDE SEQUENCE [LARGE SCALE GENOMIC DNA]</scope>
    <source>
        <strain evidence="2">dW9</strain>
    </source>
</reference>
<proteinExistence type="predicted"/>
<dbReference type="Proteomes" id="UP001527882">
    <property type="component" value="Unassembled WGS sequence"/>
</dbReference>